<accession>A0A7C1SUC9</accession>
<dbReference type="InterPro" id="IPR011969">
    <property type="entry name" value="Clan_AA_Asp_peptidase_C"/>
</dbReference>
<dbReference type="InterPro" id="IPR001969">
    <property type="entry name" value="Aspartic_peptidase_AS"/>
</dbReference>
<dbReference type="CDD" id="cd05483">
    <property type="entry name" value="retropepsin_like_bacteria"/>
    <property type="match status" value="1"/>
</dbReference>
<feature type="signal peptide" evidence="1">
    <location>
        <begin position="1"/>
        <end position="15"/>
    </location>
</feature>
<keyword evidence="2" id="KW-0645">Protease</keyword>
<dbReference type="AlphaFoldDB" id="A0A7C1SUC9"/>
<dbReference type="InterPro" id="IPR021109">
    <property type="entry name" value="Peptidase_aspartic_dom_sf"/>
</dbReference>
<reference evidence="2" key="1">
    <citation type="journal article" date="2020" name="mSystems">
        <title>Genome- and Community-Level Interaction Insights into Carbon Utilization and Element Cycling Functions of Hydrothermarchaeota in Hydrothermal Sediment.</title>
        <authorList>
            <person name="Zhou Z."/>
            <person name="Liu Y."/>
            <person name="Xu W."/>
            <person name="Pan J."/>
            <person name="Luo Z.H."/>
            <person name="Li M."/>
        </authorList>
    </citation>
    <scope>NUCLEOTIDE SEQUENCE [LARGE SCALE GENOMIC DNA]</scope>
    <source>
        <strain evidence="2">SpSt-243</strain>
    </source>
</reference>
<dbReference type="EMBL" id="DSKI01000056">
    <property type="protein sequence ID" value="HEB42282.1"/>
    <property type="molecule type" value="Genomic_DNA"/>
</dbReference>
<dbReference type="GO" id="GO:0004190">
    <property type="term" value="F:aspartic-type endopeptidase activity"/>
    <property type="evidence" value="ECO:0007669"/>
    <property type="project" value="InterPro"/>
</dbReference>
<organism evidence="2">
    <name type="scientific">Agrobacterium albertimagni</name>
    <dbReference type="NCBI Taxonomy" id="147266"/>
    <lineage>
        <taxon>Bacteria</taxon>
        <taxon>Pseudomonadati</taxon>
        <taxon>Pseudomonadota</taxon>
        <taxon>Alphaproteobacteria</taxon>
        <taxon>Hyphomicrobiales</taxon>
        <taxon>Rhizobiaceae</taxon>
        <taxon>Rhizobium/Agrobacterium group</taxon>
        <taxon>Agrobacterium</taxon>
    </lineage>
</organism>
<dbReference type="NCBIfam" id="TIGR02281">
    <property type="entry name" value="clan_AA_DTGA"/>
    <property type="match status" value="1"/>
</dbReference>
<dbReference type="EC" id="3.4.23.-" evidence="2"/>
<evidence type="ECO:0000256" key="1">
    <source>
        <dbReference type="SAM" id="SignalP"/>
    </source>
</evidence>
<keyword evidence="1" id="KW-0732">Signal</keyword>
<dbReference type="GO" id="GO:0006508">
    <property type="term" value="P:proteolysis"/>
    <property type="evidence" value="ECO:0007669"/>
    <property type="project" value="UniProtKB-KW"/>
</dbReference>
<dbReference type="Pfam" id="PF13975">
    <property type="entry name" value="gag-asp_proteas"/>
    <property type="match status" value="1"/>
</dbReference>
<dbReference type="Gene3D" id="2.40.70.10">
    <property type="entry name" value="Acid Proteases"/>
    <property type="match status" value="1"/>
</dbReference>
<feature type="chain" id="PRO_5028256394" evidence="1">
    <location>
        <begin position="16"/>
        <end position="173"/>
    </location>
</feature>
<comment type="caution">
    <text evidence="2">The sequence shown here is derived from an EMBL/GenBank/DDBJ whole genome shotgun (WGS) entry which is preliminary data.</text>
</comment>
<dbReference type="PROSITE" id="PS00141">
    <property type="entry name" value="ASP_PROTEASE"/>
    <property type="match status" value="1"/>
</dbReference>
<protein>
    <submittedName>
        <fullName evidence="2">TIGR02281 family clan AA aspartic protease</fullName>
        <ecNumber evidence="2">3.4.23.-</ecNumber>
    </submittedName>
</protein>
<name>A0A7C1SUC9_9HYPH</name>
<keyword evidence="2" id="KW-0378">Hydrolase</keyword>
<gene>
    <name evidence="2" type="ORF">ENP70_00945</name>
</gene>
<dbReference type="SUPFAM" id="SSF50630">
    <property type="entry name" value="Acid proteases"/>
    <property type="match status" value="1"/>
</dbReference>
<dbReference type="InterPro" id="IPR034122">
    <property type="entry name" value="Retropepsin-like_bacterial"/>
</dbReference>
<sequence>MFARTLLMVSMLALSASQWPTIAEKVQAMLNERETTEPAAVVAKPAAAVPSGQTVLSMGRHGHYSGTFKMNGKPVDAMVDTGASRVAINVSTARRLGFSPAALDFRYQVRTANGLTKAAYVMLDRVEIGSIRVRNVEAVVLGDEALSSTLVGMSFMTKLRSYTAEKRTLRMIQ</sequence>
<evidence type="ECO:0000313" key="2">
    <source>
        <dbReference type="EMBL" id="HEB42282.1"/>
    </source>
</evidence>
<proteinExistence type="predicted"/>